<sequence>MSNGTGTGTAAAPPYAVTAGALLGDIRVALDDSGAATWSEAELLGFLNEAVREYSQHLPRLGEVTLAAVAGARRYTLPWDAAAVLSVEYPAGQEPPVFLARRRRRSPAFNAGRAYDALLPRDLTGPPALLLSFAPEVGTALLARFLRPHDSELGASSYVTVPAEHHHVLLQYSLFAAARQLQAREQAAPTNSSNLLMAQLASNARRLELAYLNALNRILYHRLGEGEMVGWGE</sequence>
<dbReference type="AlphaFoldDB" id="A0A160T8A1"/>
<dbReference type="EMBL" id="LN890656">
    <property type="protein sequence ID" value="CUS06262.1"/>
    <property type="molecule type" value="Genomic_DNA"/>
</dbReference>
<dbReference type="Proteomes" id="UP000215027">
    <property type="component" value="Chromosome II"/>
</dbReference>
<proteinExistence type="predicted"/>
<dbReference type="OrthoDB" id="164093at2"/>
<name>A0A160T8A1_9CHLR</name>
<organism evidence="1 2">
    <name type="scientific">Candidatus Promineifilum breve</name>
    <dbReference type="NCBI Taxonomy" id="1806508"/>
    <lineage>
        <taxon>Bacteria</taxon>
        <taxon>Bacillati</taxon>
        <taxon>Chloroflexota</taxon>
        <taxon>Ardenticatenia</taxon>
        <taxon>Candidatus Promineifilales</taxon>
        <taxon>Candidatus Promineifilaceae</taxon>
        <taxon>Candidatus Promineifilum</taxon>
    </lineage>
</organism>
<keyword evidence="2" id="KW-1185">Reference proteome</keyword>
<dbReference type="Pfam" id="PF24175">
    <property type="entry name" value="SU10_adaptor"/>
    <property type="match status" value="1"/>
</dbReference>
<dbReference type="InterPro" id="IPR056209">
    <property type="entry name" value="SU10_adaptor"/>
</dbReference>
<protein>
    <submittedName>
        <fullName evidence="1">Uncharacterized protein</fullName>
    </submittedName>
</protein>
<accession>A0A160T8A1</accession>
<evidence type="ECO:0000313" key="2">
    <source>
        <dbReference type="Proteomes" id="UP000215027"/>
    </source>
</evidence>
<evidence type="ECO:0000313" key="1">
    <source>
        <dbReference type="EMBL" id="CUS06262.1"/>
    </source>
</evidence>
<dbReference type="RefSeq" id="WP_095045561.1">
    <property type="nucleotide sequence ID" value="NZ_LN890656.1"/>
</dbReference>
<gene>
    <name evidence="1" type="ORF">CFX0092_B0728</name>
</gene>
<dbReference type="KEGG" id="pbf:CFX0092_B0728"/>
<reference evidence="1" key="1">
    <citation type="submission" date="2016-01" db="EMBL/GenBank/DDBJ databases">
        <authorList>
            <person name="Mcilroy J.S."/>
            <person name="Karst M S."/>
            <person name="Albertsen M."/>
        </authorList>
    </citation>
    <scope>NUCLEOTIDE SEQUENCE</scope>
    <source>
        <strain evidence="1">Cfx-K</strain>
    </source>
</reference>